<evidence type="ECO:0000256" key="5">
    <source>
        <dbReference type="ARBA" id="ARBA00022827"/>
    </source>
</evidence>
<dbReference type="AlphaFoldDB" id="A0A545U960"/>
<dbReference type="Proteomes" id="UP000315439">
    <property type="component" value="Unassembled WGS sequence"/>
</dbReference>
<dbReference type="GO" id="GO:0016491">
    <property type="term" value="F:oxidoreductase activity"/>
    <property type="evidence" value="ECO:0007669"/>
    <property type="project" value="UniProtKB-KW"/>
</dbReference>
<evidence type="ECO:0000256" key="7">
    <source>
        <dbReference type="ARBA" id="ARBA00023002"/>
    </source>
</evidence>
<gene>
    <name evidence="8" type="ORF">FLL46_18830</name>
</gene>
<accession>A0A545U960</accession>
<dbReference type="Gene3D" id="3.50.50.60">
    <property type="entry name" value="FAD/NAD(P)-binding domain"/>
    <property type="match status" value="1"/>
</dbReference>
<comment type="pathway">
    <text evidence="2">Siderophore biosynthesis.</text>
</comment>
<evidence type="ECO:0000256" key="2">
    <source>
        <dbReference type="ARBA" id="ARBA00004924"/>
    </source>
</evidence>
<proteinExistence type="inferred from homology"/>
<dbReference type="PANTHER" id="PTHR42802">
    <property type="entry name" value="MONOOXYGENASE"/>
    <property type="match status" value="1"/>
</dbReference>
<name>A0A545U960_9GAMM</name>
<dbReference type="EMBL" id="VIKS01000011">
    <property type="protein sequence ID" value="TQV85969.1"/>
    <property type="molecule type" value="Genomic_DNA"/>
</dbReference>
<evidence type="ECO:0000313" key="9">
    <source>
        <dbReference type="Proteomes" id="UP000315439"/>
    </source>
</evidence>
<dbReference type="Pfam" id="PF13434">
    <property type="entry name" value="Lys_Orn_oxgnase"/>
    <property type="match status" value="1"/>
</dbReference>
<dbReference type="RefSeq" id="WP_142932888.1">
    <property type="nucleotide sequence ID" value="NZ_ML660167.1"/>
</dbReference>
<protein>
    <recommendedName>
        <fullName evidence="10">SidA/IucD/PvdA family monooxygenase</fullName>
    </recommendedName>
</protein>
<evidence type="ECO:0000256" key="1">
    <source>
        <dbReference type="ARBA" id="ARBA00001974"/>
    </source>
</evidence>
<evidence type="ECO:0008006" key="10">
    <source>
        <dbReference type="Google" id="ProtNLM"/>
    </source>
</evidence>
<keyword evidence="4" id="KW-0285">Flavoprotein</keyword>
<evidence type="ECO:0000313" key="8">
    <source>
        <dbReference type="EMBL" id="TQV85969.1"/>
    </source>
</evidence>
<dbReference type="InterPro" id="IPR036188">
    <property type="entry name" value="FAD/NAD-bd_sf"/>
</dbReference>
<evidence type="ECO:0000256" key="6">
    <source>
        <dbReference type="ARBA" id="ARBA00022857"/>
    </source>
</evidence>
<dbReference type="PANTHER" id="PTHR42802:SF1">
    <property type="entry name" value="L-ORNITHINE N(5)-MONOOXYGENASE"/>
    <property type="match status" value="1"/>
</dbReference>
<organism evidence="8 9">
    <name type="scientific">Aliikangiella coralliicola</name>
    <dbReference type="NCBI Taxonomy" id="2592383"/>
    <lineage>
        <taxon>Bacteria</taxon>
        <taxon>Pseudomonadati</taxon>
        <taxon>Pseudomonadota</taxon>
        <taxon>Gammaproteobacteria</taxon>
        <taxon>Oceanospirillales</taxon>
        <taxon>Pleioneaceae</taxon>
        <taxon>Aliikangiella</taxon>
    </lineage>
</organism>
<dbReference type="InterPro" id="IPR025700">
    <property type="entry name" value="Lys/Orn_oxygenase"/>
</dbReference>
<dbReference type="SUPFAM" id="SSF51905">
    <property type="entry name" value="FAD/NAD(P)-binding domain"/>
    <property type="match status" value="1"/>
</dbReference>
<dbReference type="OrthoDB" id="7527071at2"/>
<evidence type="ECO:0000256" key="4">
    <source>
        <dbReference type="ARBA" id="ARBA00022630"/>
    </source>
</evidence>
<sequence length="416" mass="47576">MEELYEFIGVGAGVFNLSLAALLEDKGHSNYVFLDKKSQFSWHGDMMLPKTEMQTDPIKDIVTPVEPTNRFSFLNYLQERGILYQFFNRKGHATTRKQFSEYLKWAANGIKSIQYSVDVTSINYEDNQFFVETDKGRYLRSKHLVLGCGIKLKFPACAEPKNISSYHHSAAHMKYKKKYDGRKVAIIGGGQSGAEIFYDIISNDQPESISWFSGRSHIAPLEDSCFSNEIYTPEYIAKFYTLPAEKKEKLNREFLYTSDGVTQSLSDAIYNELFENKYFLGVDTNYNVKVSSRLIEVEELNEGYKIFVKCQLTSEVSEYIVDDLIFATGYTTRYQSLLSNVSANHSELNEPEICEDYSINWRHSATNKIYVQNGAKHTHGVSDPNISLAAWRASVIANSLFGEELFKMSREALINF</sequence>
<keyword evidence="5" id="KW-0274">FAD</keyword>
<keyword evidence="9" id="KW-1185">Reference proteome</keyword>
<evidence type="ECO:0000256" key="3">
    <source>
        <dbReference type="ARBA" id="ARBA00007588"/>
    </source>
</evidence>
<keyword evidence="6" id="KW-0521">NADP</keyword>
<comment type="caution">
    <text evidence="8">The sequence shown here is derived from an EMBL/GenBank/DDBJ whole genome shotgun (WGS) entry which is preliminary data.</text>
</comment>
<keyword evidence="7" id="KW-0560">Oxidoreductase</keyword>
<comment type="similarity">
    <text evidence="3">Belongs to the lysine N(6)-hydroxylase/L-ornithine N(5)-oxygenase family.</text>
</comment>
<comment type="cofactor">
    <cofactor evidence="1">
        <name>FAD</name>
        <dbReference type="ChEBI" id="CHEBI:57692"/>
    </cofactor>
</comment>
<reference evidence="8 9" key="1">
    <citation type="submission" date="2019-07" db="EMBL/GenBank/DDBJ databases">
        <title>Draft genome for Aliikangiella sp. M105.</title>
        <authorList>
            <person name="Wang G."/>
        </authorList>
    </citation>
    <scope>NUCLEOTIDE SEQUENCE [LARGE SCALE GENOMIC DNA]</scope>
    <source>
        <strain evidence="8 9">M105</strain>
    </source>
</reference>